<dbReference type="AlphaFoldDB" id="A0A291GIY3"/>
<gene>
    <name evidence="4" type="ORF">CFK38_01300</name>
</gene>
<protein>
    <recommendedName>
        <fullName evidence="3">ATP-grasp domain-containing protein</fullName>
    </recommendedName>
</protein>
<dbReference type="Proteomes" id="UP000218165">
    <property type="component" value="Chromosome"/>
</dbReference>
<dbReference type="KEGG" id="brz:CFK38_01300"/>
<dbReference type="Gene3D" id="3.30.1490.20">
    <property type="entry name" value="ATP-grasp fold, A domain"/>
    <property type="match status" value="1"/>
</dbReference>
<feature type="compositionally biased region" description="Low complexity" evidence="2">
    <location>
        <begin position="21"/>
        <end position="45"/>
    </location>
</feature>
<dbReference type="Pfam" id="PF21360">
    <property type="entry name" value="PylC-like_N"/>
    <property type="match status" value="1"/>
</dbReference>
<sequence>MPRAVPPTLRSPSIRRRRTRSCSTTAPSRCSRGSVASSGSGSSGWRCHRTAQSTPSACRVPWPWARSWRTIPQQSERTPWKGGGMPEHATVVIGSAGRRLYLVDWFREAFTALGLDGRVVVTENDPTSSAASYGDIARYLPRYTDPAYGPALLDVVEELRPLLYVSVNDYELMHLHVHTDLAQQLRGRGVLVPGVSPEWQRGCADKLQMARLLDKIGVPTPLTLLGGNRDGIADLARRVDEVVVKHRFGSGSSGLALVPTHAVRGAVDDAVRTAPVARGRAPTADDVVVQPRLTGVEHGVDIVGDLHTPGELSAVLARSKLRMRAGETDKAVTVDPGPFHRNAALIARAAGLTGLIDVDMFLDAAGEASVIDINPRFGGGYPFVHLAGADVPLFYLARAFGLEAGEAWRDYGLGVLSAKYESVRVTVGSERNLPDGLPVKHRR</sequence>
<keyword evidence="1" id="KW-0547">Nucleotide-binding</keyword>
<dbReference type="InterPro" id="IPR013815">
    <property type="entry name" value="ATP_grasp_subdomain_1"/>
</dbReference>
<reference evidence="5" key="1">
    <citation type="submission" date="2017-09" db="EMBL/GenBank/DDBJ databases">
        <title>Brachybacterium sp. VM2412.</title>
        <authorList>
            <person name="Tak E.J."/>
            <person name="Bae J.-W."/>
        </authorList>
    </citation>
    <scope>NUCLEOTIDE SEQUENCE [LARGE SCALE GENOMIC DNA]</scope>
    <source>
        <strain evidence="5">VM2412</strain>
    </source>
</reference>
<dbReference type="GO" id="GO:0046872">
    <property type="term" value="F:metal ion binding"/>
    <property type="evidence" value="ECO:0007669"/>
    <property type="project" value="InterPro"/>
</dbReference>
<evidence type="ECO:0000313" key="5">
    <source>
        <dbReference type="Proteomes" id="UP000218165"/>
    </source>
</evidence>
<name>A0A291GIY3_9MICO</name>
<evidence type="ECO:0000256" key="2">
    <source>
        <dbReference type="SAM" id="MobiDB-lite"/>
    </source>
</evidence>
<proteinExistence type="predicted"/>
<evidence type="ECO:0000313" key="4">
    <source>
        <dbReference type="EMBL" id="ATG50309.1"/>
    </source>
</evidence>
<feature type="compositionally biased region" description="Low complexity" evidence="2">
    <location>
        <begin position="1"/>
        <end position="12"/>
    </location>
</feature>
<dbReference type="EMBL" id="CP023563">
    <property type="protein sequence ID" value="ATG50309.1"/>
    <property type="molecule type" value="Genomic_DNA"/>
</dbReference>
<dbReference type="Gene3D" id="3.30.470.20">
    <property type="entry name" value="ATP-grasp fold, B domain"/>
    <property type="match status" value="1"/>
</dbReference>
<evidence type="ECO:0000259" key="3">
    <source>
        <dbReference type="PROSITE" id="PS50975"/>
    </source>
</evidence>
<dbReference type="InterPro" id="IPR048764">
    <property type="entry name" value="PylC_N"/>
</dbReference>
<dbReference type="GO" id="GO:0005524">
    <property type="term" value="F:ATP binding"/>
    <property type="evidence" value="ECO:0007669"/>
    <property type="project" value="UniProtKB-UniRule"/>
</dbReference>
<accession>A0A291GIY3</accession>
<feature type="domain" description="ATP-grasp" evidence="3">
    <location>
        <begin position="210"/>
        <end position="402"/>
    </location>
</feature>
<dbReference type="PROSITE" id="PS50975">
    <property type="entry name" value="ATP_GRASP"/>
    <property type="match status" value="1"/>
</dbReference>
<dbReference type="Pfam" id="PF15632">
    <property type="entry name" value="ATPgrasp_Ter"/>
    <property type="match status" value="1"/>
</dbReference>
<dbReference type="SUPFAM" id="SSF56059">
    <property type="entry name" value="Glutathione synthetase ATP-binding domain-like"/>
    <property type="match status" value="1"/>
</dbReference>
<keyword evidence="1" id="KW-0067">ATP-binding</keyword>
<dbReference type="Gene3D" id="3.40.50.20">
    <property type="match status" value="1"/>
</dbReference>
<dbReference type="InterPro" id="IPR011761">
    <property type="entry name" value="ATP-grasp"/>
</dbReference>
<keyword evidence="5" id="KW-1185">Reference proteome</keyword>
<feature type="region of interest" description="Disordered" evidence="2">
    <location>
        <begin position="1"/>
        <end position="48"/>
    </location>
</feature>
<organism evidence="4 5">
    <name type="scientific">Brachybacterium vulturis</name>
    <dbReference type="NCBI Taxonomy" id="2017484"/>
    <lineage>
        <taxon>Bacteria</taxon>
        <taxon>Bacillati</taxon>
        <taxon>Actinomycetota</taxon>
        <taxon>Actinomycetes</taxon>
        <taxon>Micrococcales</taxon>
        <taxon>Dermabacteraceae</taxon>
        <taxon>Brachybacterium</taxon>
    </lineage>
</organism>
<evidence type="ECO:0000256" key="1">
    <source>
        <dbReference type="PROSITE-ProRule" id="PRU00409"/>
    </source>
</evidence>